<keyword evidence="5" id="KW-0378">Hydrolase</keyword>
<dbReference type="SMART" id="SM00478">
    <property type="entry name" value="ENDO3c"/>
    <property type="match status" value="1"/>
</dbReference>
<evidence type="ECO:0000256" key="7">
    <source>
        <dbReference type="ARBA" id="ARBA00023014"/>
    </source>
</evidence>
<comment type="cofactor">
    <cofactor evidence="1">
        <name>[4Fe-4S] cluster</name>
        <dbReference type="ChEBI" id="CHEBI:49883"/>
    </cofactor>
</comment>
<organism evidence="11 12">
    <name type="scientific">Halogeometricum rufum</name>
    <dbReference type="NCBI Taxonomy" id="553469"/>
    <lineage>
        <taxon>Archaea</taxon>
        <taxon>Methanobacteriati</taxon>
        <taxon>Methanobacteriota</taxon>
        <taxon>Stenosarchaea group</taxon>
        <taxon>Halobacteria</taxon>
        <taxon>Halobacteriales</taxon>
        <taxon>Haloferacaceae</taxon>
        <taxon>Halogeometricum</taxon>
    </lineage>
</organism>
<feature type="domain" description="HhH-GPD" evidence="10">
    <location>
        <begin position="42"/>
        <end position="185"/>
    </location>
</feature>
<sequence length="214" mass="24423">MDESRIEPFRAGLLDWAEDNLRQFPWRDLDASLYEVFVAEFFLTQTPAANVARVYPRFLSEFPSLDAIRCSDVESLVEVIEPLGFYNMRVEALDEIATSYDSLPRDADELTELTRVGDYVANATVCFALDRQVPILDRNVDRVYGRVFGDDWPDTKREQLEFADKVLPPEQARTYNLALLDLGAAVCTPTPKCPECFANRFCDYYETQYAGVDG</sequence>
<dbReference type="SMART" id="SM00525">
    <property type="entry name" value="FES"/>
    <property type="match status" value="1"/>
</dbReference>
<dbReference type="GO" id="GO:0032357">
    <property type="term" value="F:oxidized purine DNA binding"/>
    <property type="evidence" value="ECO:0007669"/>
    <property type="project" value="TreeGrafter"/>
</dbReference>
<evidence type="ECO:0000259" key="10">
    <source>
        <dbReference type="SMART" id="SM00478"/>
    </source>
</evidence>
<evidence type="ECO:0000256" key="9">
    <source>
        <dbReference type="ARBA" id="ARBA00023295"/>
    </source>
</evidence>
<dbReference type="Gene3D" id="1.10.1670.10">
    <property type="entry name" value="Helix-hairpin-Helix base-excision DNA repair enzymes (C-terminal)"/>
    <property type="match status" value="1"/>
</dbReference>
<dbReference type="GO" id="GO:0046872">
    <property type="term" value="F:metal ion binding"/>
    <property type="evidence" value="ECO:0007669"/>
    <property type="project" value="UniProtKB-KW"/>
</dbReference>
<dbReference type="Pfam" id="PF00730">
    <property type="entry name" value="HhH-GPD"/>
    <property type="match status" value="1"/>
</dbReference>
<keyword evidence="8" id="KW-0234">DNA repair</keyword>
<dbReference type="STRING" id="553469.SAMN04487947_2022"/>
<keyword evidence="12" id="KW-1185">Reference proteome</keyword>
<evidence type="ECO:0000256" key="8">
    <source>
        <dbReference type="ARBA" id="ARBA00023204"/>
    </source>
</evidence>
<evidence type="ECO:0000256" key="6">
    <source>
        <dbReference type="ARBA" id="ARBA00023004"/>
    </source>
</evidence>
<dbReference type="SUPFAM" id="SSF48150">
    <property type="entry name" value="DNA-glycosylase"/>
    <property type="match status" value="1"/>
</dbReference>
<evidence type="ECO:0000313" key="12">
    <source>
        <dbReference type="Proteomes" id="UP000198531"/>
    </source>
</evidence>
<protein>
    <submittedName>
        <fullName evidence="11">A/G-specific DNA-adenine glycosylase</fullName>
    </submittedName>
</protein>
<proteinExistence type="inferred from homology"/>
<accession>A0A1I6HFT5</accession>
<dbReference type="EMBL" id="FOYT01000002">
    <property type="protein sequence ID" value="SFR53352.1"/>
    <property type="molecule type" value="Genomic_DNA"/>
</dbReference>
<keyword evidence="6" id="KW-0408">Iron</keyword>
<dbReference type="Gene3D" id="1.10.340.30">
    <property type="entry name" value="Hypothetical protein, domain 2"/>
    <property type="match status" value="1"/>
</dbReference>
<dbReference type="AlphaFoldDB" id="A0A1I6HFT5"/>
<evidence type="ECO:0000256" key="1">
    <source>
        <dbReference type="ARBA" id="ARBA00001966"/>
    </source>
</evidence>
<dbReference type="Proteomes" id="UP000198531">
    <property type="component" value="Unassembled WGS sequence"/>
</dbReference>
<reference evidence="12" key="1">
    <citation type="submission" date="2016-10" db="EMBL/GenBank/DDBJ databases">
        <authorList>
            <person name="Varghese N."/>
            <person name="Submissions S."/>
        </authorList>
    </citation>
    <scope>NUCLEOTIDE SEQUENCE [LARGE SCALE GENOMIC DNA]</scope>
    <source>
        <strain evidence="12">CGMCC 1.7736</strain>
    </source>
</reference>
<keyword evidence="9" id="KW-0326">Glycosidase</keyword>
<evidence type="ECO:0000256" key="5">
    <source>
        <dbReference type="ARBA" id="ARBA00022801"/>
    </source>
</evidence>
<dbReference type="GO" id="GO:0051539">
    <property type="term" value="F:4 iron, 4 sulfur cluster binding"/>
    <property type="evidence" value="ECO:0007669"/>
    <property type="project" value="InterPro"/>
</dbReference>
<dbReference type="InterPro" id="IPR011257">
    <property type="entry name" value="DNA_glycosylase"/>
</dbReference>
<dbReference type="RefSeq" id="WP_089807239.1">
    <property type="nucleotide sequence ID" value="NZ_FOYT01000002.1"/>
</dbReference>
<dbReference type="CDD" id="cd00056">
    <property type="entry name" value="ENDO3c"/>
    <property type="match status" value="1"/>
</dbReference>
<dbReference type="GO" id="GO:0006298">
    <property type="term" value="P:mismatch repair"/>
    <property type="evidence" value="ECO:0007669"/>
    <property type="project" value="TreeGrafter"/>
</dbReference>
<dbReference type="InterPro" id="IPR003651">
    <property type="entry name" value="Endonuclease3_FeS-loop_motif"/>
</dbReference>
<keyword evidence="4" id="KW-0227">DNA damage</keyword>
<comment type="similarity">
    <text evidence="2">Belongs to the Nth/MutY family.</text>
</comment>
<dbReference type="InterPro" id="IPR003265">
    <property type="entry name" value="HhH-GPD_domain"/>
</dbReference>
<dbReference type="PANTHER" id="PTHR42944">
    <property type="entry name" value="ADENINE DNA GLYCOSYLASE"/>
    <property type="match status" value="1"/>
</dbReference>
<evidence type="ECO:0000256" key="4">
    <source>
        <dbReference type="ARBA" id="ARBA00022763"/>
    </source>
</evidence>
<evidence type="ECO:0000256" key="3">
    <source>
        <dbReference type="ARBA" id="ARBA00022723"/>
    </source>
</evidence>
<gene>
    <name evidence="11" type="ORF">SAMN04487947_2022</name>
</gene>
<name>A0A1I6HFT5_9EURY</name>
<dbReference type="PANTHER" id="PTHR42944:SF1">
    <property type="entry name" value="ADENINE DNA GLYCOSYLASE"/>
    <property type="match status" value="1"/>
</dbReference>
<dbReference type="InterPro" id="IPR023170">
    <property type="entry name" value="HhH_base_excis_C"/>
</dbReference>
<evidence type="ECO:0000313" key="11">
    <source>
        <dbReference type="EMBL" id="SFR53352.1"/>
    </source>
</evidence>
<dbReference type="OrthoDB" id="206280at2157"/>
<dbReference type="GO" id="GO:0006284">
    <property type="term" value="P:base-excision repair"/>
    <property type="evidence" value="ECO:0007669"/>
    <property type="project" value="InterPro"/>
</dbReference>
<evidence type="ECO:0000256" key="2">
    <source>
        <dbReference type="ARBA" id="ARBA00008343"/>
    </source>
</evidence>
<keyword evidence="3" id="KW-0479">Metal-binding</keyword>
<dbReference type="InterPro" id="IPR044298">
    <property type="entry name" value="MIG/MutY"/>
</dbReference>
<dbReference type="GO" id="GO:0000701">
    <property type="term" value="F:purine-specific mismatch base pair DNA N-glycosylase activity"/>
    <property type="evidence" value="ECO:0007669"/>
    <property type="project" value="TreeGrafter"/>
</dbReference>
<dbReference type="GO" id="GO:0034039">
    <property type="term" value="F:8-oxo-7,8-dihydroguanine DNA N-glycosylase activity"/>
    <property type="evidence" value="ECO:0007669"/>
    <property type="project" value="TreeGrafter"/>
</dbReference>
<keyword evidence="7" id="KW-0411">Iron-sulfur</keyword>
<dbReference type="GO" id="GO:0035485">
    <property type="term" value="F:adenine/guanine mispair binding"/>
    <property type="evidence" value="ECO:0007669"/>
    <property type="project" value="TreeGrafter"/>
</dbReference>